<feature type="transmembrane region" description="Helical" evidence="2">
    <location>
        <begin position="37"/>
        <end position="56"/>
    </location>
</feature>
<dbReference type="AlphaFoldDB" id="A0A7C5N384"/>
<dbReference type="Proteomes" id="UP000886100">
    <property type="component" value="Unassembled WGS sequence"/>
</dbReference>
<gene>
    <name evidence="3" type="ORF">ENJ98_01275</name>
</gene>
<sequence length="190" mass="21029">MVRRGKAGAARRPGLVRRPAAGTAAAARRAGGGRDPVTRLALILLLGLFPTLAGALEPFDASYRLLYNGELKGEARFSLRITDQGYRFKAVTRPAGAALSQQADHEVLESSHGHFDGGRPEPDAYYYAVKSNGETRMVEIFFDWKKMELLLRGDESQERYRLEEGTQDRLSYLLRAMALADDLRAEAAFP</sequence>
<dbReference type="EMBL" id="DROM01000080">
    <property type="protein sequence ID" value="HHH12844.1"/>
    <property type="molecule type" value="Genomic_DNA"/>
</dbReference>
<feature type="non-terminal residue" evidence="3">
    <location>
        <position position="190"/>
    </location>
</feature>
<evidence type="ECO:0000256" key="1">
    <source>
        <dbReference type="SAM" id="MobiDB-lite"/>
    </source>
</evidence>
<feature type="region of interest" description="Disordered" evidence="1">
    <location>
        <begin position="1"/>
        <end position="31"/>
    </location>
</feature>
<proteinExistence type="predicted"/>
<dbReference type="Pfam" id="PF11306">
    <property type="entry name" value="DUF3108"/>
    <property type="match status" value="1"/>
</dbReference>
<reference evidence="3" key="1">
    <citation type="journal article" date="2020" name="mSystems">
        <title>Genome- and Community-Level Interaction Insights into Carbon Utilization and Element Cycling Functions of Hydrothermarchaeota in Hydrothermal Sediment.</title>
        <authorList>
            <person name="Zhou Z."/>
            <person name="Liu Y."/>
            <person name="Xu W."/>
            <person name="Pan J."/>
            <person name="Luo Z.H."/>
            <person name="Li M."/>
        </authorList>
    </citation>
    <scope>NUCLEOTIDE SEQUENCE [LARGE SCALE GENOMIC DNA]</scope>
    <source>
        <strain evidence="3">HyVt-535</strain>
    </source>
</reference>
<protein>
    <submittedName>
        <fullName evidence="3">DUF3108 domain-containing protein</fullName>
    </submittedName>
</protein>
<dbReference type="InterPro" id="IPR021457">
    <property type="entry name" value="DUF3108"/>
</dbReference>
<comment type="caution">
    <text evidence="3">The sequence shown here is derived from an EMBL/GenBank/DDBJ whole genome shotgun (WGS) entry which is preliminary data.</text>
</comment>
<keyword evidence="2" id="KW-0472">Membrane</keyword>
<keyword evidence="2" id="KW-1133">Transmembrane helix</keyword>
<accession>A0A7C5N384</accession>
<feature type="compositionally biased region" description="Low complexity" evidence="1">
    <location>
        <begin position="7"/>
        <end position="29"/>
    </location>
</feature>
<evidence type="ECO:0000256" key="2">
    <source>
        <dbReference type="SAM" id="Phobius"/>
    </source>
</evidence>
<name>A0A7C5N384_9GAMM</name>
<evidence type="ECO:0000313" key="3">
    <source>
        <dbReference type="EMBL" id="HHH12844.1"/>
    </source>
</evidence>
<keyword evidence="2" id="KW-0812">Transmembrane</keyword>
<organism evidence="3">
    <name type="scientific">Thiolapillus brandeum</name>
    <dbReference type="NCBI Taxonomy" id="1076588"/>
    <lineage>
        <taxon>Bacteria</taxon>
        <taxon>Pseudomonadati</taxon>
        <taxon>Pseudomonadota</taxon>
        <taxon>Gammaproteobacteria</taxon>
        <taxon>Chromatiales</taxon>
        <taxon>Sedimenticolaceae</taxon>
        <taxon>Thiolapillus</taxon>
    </lineage>
</organism>